<dbReference type="CDD" id="cd14251">
    <property type="entry name" value="PL-6"/>
    <property type="match status" value="1"/>
</dbReference>
<dbReference type="Pfam" id="PF18962">
    <property type="entry name" value="Por_Secre_tail"/>
    <property type="match status" value="1"/>
</dbReference>
<feature type="region of interest" description="Disordered" evidence="3">
    <location>
        <begin position="798"/>
        <end position="850"/>
    </location>
</feature>
<dbReference type="InterPro" id="IPR013783">
    <property type="entry name" value="Ig-like_fold"/>
</dbReference>
<accession>A0ABW3WLM5</accession>
<dbReference type="InterPro" id="IPR008979">
    <property type="entry name" value="Galactose-bd-like_sf"/>
</dbReference>
<feature type="domain" description="BACON" evidence="4">
    <location>
        <begin position="539"/>
        <end position="598"/>
    </location>
</feature>
<evidence type="ECO:0000256" key="2">
    <source>
        <dbReference type="ARBA" id="ARBA00022837"/>
    </source>
</evidence>
<dbReference type="Pfam" id="PF14592">
    <property type="entry name" value="Chondroitinas_B"/>
    <property type="match status" value="1"/>
</dbReference>
<keyword evidence="7" id="KW-1185">Reference proteome</keyword>
<dbReference type="InterPro" id="IPR024361">
    <property type="entry name" value="BACON"/>
</dbReference>
<dbReference type="InterPro" id="IPR006626">
    <property type="entry name" value="PbH1"/>
</dbReference>
<dbReference type="PANTHER" id="PTHR10199:SF119">
    <property type="entry name" value="RE20510P"/>
    <property type="match status" value="1"/>
</dbReference>
<dbReference type="InterPro" id="IPR011050">
    <property type="entry name" value="Pectin_lyase_fold/virulence"/>
</dbReference>
<dbReference type="InterPro" id="IPR028974">
    <property type="entry name" value="TSP_type-3_rpt"/>
</dbReference>
<organism evidence="6 7">
    <name type="scientific">Lutibacter holmesii</name>
    <dbReference type="NCBI Taxonomy" id="1137985"/>
    <lineage>
        <taxon>Bacteria</taxon>
        <taxon>Pseudomonadati</taxon>
        <taxon>Bacteroidota</taxon>
        <taxon>Flavobacteriia</taxon>
        <taxon>Flavobacteriales</taxon>
        <taxon>Flavobacteriaceae</taxon>
        <taxon>Lutibacter</taxon>
    </lineage>
</organism>
<dbReference type="SMART" id="SM00710">
    <property type="entry name" value="PbH1"/>
    <property type="match status" value="4"/>
</dbReference>
<evidence type="ECO:0000256" key="3">
    <source>
        <dbReference type="SAM" id="MobiDB-lite"/>
    </source>
</evidence>
<dbReference type="InterPro" id="IPR026444">
    <property type="entry name" value="Secre_tail"/>
</dbReference>
<dbReference type="SUPFAM" id="SSF51126">
    <property type="entry name" value="Pectin lyase-like"/>
    <property type="match status" value="1"/>
</dbReference>
<dbReference type="NCBIfam" id="TIGR04183">
    <property type="entry name" value="Por_Secre_tail"/>
    <property type="match status" value="1"/>
</dbReference>
<protein>
    <submittedName>
        <fullName evidence="6">Chondroitinase-B domain-containing protein</fullName>
    </submittedName>
</protein>
<gene>
    <name evidence="6" type="ORF">ACFQ5N_05140</name>
</gene>
<dbReference type="InterPro" id="IPR039513">
    <property type="entry name" value="PL-6"/>
</dbReference>
<dbReference type="Gene3D" id="2.160.20.10">
    <property type="entry name" value="Single-stranded right-handed beta-helix, Pectin lyase-like"/>
    <property type="match status" value="1"/>
</dbReference>
<dbReference type="RefSeq" id="WP_386808321.1">
    <property type="nucleotide sequence ID" value="NZ_JBHTMV010000003.1"/>
</dbReference>
<dbReference type="InterPro" id="IPR012334">
    <property type="entry name" value="Pectin_lyas_fold"/>
</dbReference>
<dbReference type="SUPFAM" id="SSF49785">
    <property type="entry name" value="Galactose-binding domain-like"/>
    <property type="match status" value="1"/>
</dbReference>
<evidence type="ECO:0000313" key="6">
    <source>
        <dbReference type="EMBL" id="MFD1293216.1"/>
    </source>
</evidence>
<dbReference type="Gene3D" id="2.60.120.260">
    <property type="entry name" value="Galactose-binding domain-like"/>
    <property type="match status" value="1"/>
</dbReference>
<evidence type="ECO:0000259" key="5">
    <source>
        <dbReference type="Pfam" id="PF18962"/>
    </source>
</evidence>
<evidence type="ECO:0000256" key="1">
    <source>
        <dbReference type="ARBA" id="ARBA00022729"/>
    </source>
</evidence>
<dbReference type="EMBL" id="JBHTMV010000003">
    <property type="protein sequence ID" value="MFD1293216.1"/>
    <property type="molecule type" value="Genomic_DNA"/>
</dbReference>
<sequence>MITFLLFTQTTFSQTVYYIDDPEKLEDQTYVPGDTIILLNGVYDTDERITFIGDGTEDAPITFRAESPGGVIFTGGLKMNIGGDYVVVDGFHWKGGYGASNFIQFRDGYDYANHSTMQNCAIDGLGVEPDELAEDLADGQISKHRWIVLYGTYNTVINCTFMNKVTSGALILGEYSYNAFPAGDDGVNESCNVVGHRIMNNYFYNFEKMDDLYAEYGGDSLSNAGDCETIRLGTSSYQMVNSNSVVSNNYFVKSDGENEIITNKSKGNTYTNNTFRSCRGSLVLRHGSYGTIEGNYFLGENVDGTGGIRITDSYHSITNNYIQDCTAVINAAKWNNGITFIGGSANNDVACTSDDVSNGYQKTVGITVSNNSIVNTNAPLYYNNDKGSTDPTGSVTNNLIYFADGNQNVSEVISGDVDNAYENLGTALSYSGNVYTGTTLGATNTGFSEDTGITATASGEIFTFSGANGKGADMGAYKPTTDDMVGYGIGACFLDFTGSNITDGDCTIEIIESISVGVLSKVSADAGNYDVTVTANVGWTAESNDSWITIDPSEGTGNATVVVSVTENVEKVERTGTVTFTQVPGGDDIVKTLTVNQEAADVTAGLTLINDGTDNDNVVVHSVFHEEITDTKNNIAINSLDKNTGTQWSGNNAIDAADMNPGTNVGEIIYDLGGSFDLQLVDYMATNGKTYEFQILVSSTTTDDNAFTNPFGADNLECATEDSEFTHFLLPSAATATKYVKIIGYGQPKRPSTWNTIVEIEFYGTLLDTEGDDDNDGVMNNVDLCPNTAAGAAVDANGCSADQQDDDNDGVQNGDDICPDTPEGEDVNDSGCSDSQIDDDNDGVMNNVDLCPDTAAGEAVDANGCSADQQDDDNDGVQNGDDICPDTPEGEDVNDSGCSDSQIDDDNDGVMNNVDACPNTPAGEAVDATGCADSQLDDDGDGVMNNVDQCPNTPAGEAVDTDGCGDSQLDDDGDGVMNNVDQCPETPAGEAVDTDGCGDSQLDDDGDGVMNNMDQCPSTPAGTTVNSVGCFTLSSTNFSIETVGESCPGKSNGKIIITATESFNYKVTIDNVLYNFTDVLEIENLAPSSYDFCISVENETYEQCFTANIVEGISILAKANVKSNKASITISQGTAPFNIFVNGKEVFETMDSTFSVDVANGDSIEVKTSVDCEGVFAKEIDLFENMTAYPNPTTGSFEIGIPVAQNEVIIELYNMQSQLISSKSYTVKYGKVSLNIESLKTGMYFAKIKLEKPQTIKIMKK</sequence>
<dbReference type="Proteomes" id="UP001597241">
    <property type="component" value="Unassembled WGS sequence"/>
</dbReference>
<dbReference type="Gene3D" id="4.10.1080.10">
    <property type="entry name" value="TSP type-3 repeat"/>
    <property type="match status" value="3"/>
</dbReference>
<evidence type="ECO:0000313" key="7">
    <source>
        <dbReference type="Proteomes" id="UP001597241"/>
    </source>
</evidence>
<keyword evidence="2" id="KW-0106">Calcium</keyword>
<comment type="caution">
    <text evidence="6">The sequence shown here is derived from an EMBL/GenBank/DDBJ whole genome shotgun (WGS) entry which is preliminary data.</text>
</comment>
<keyword evidence="1" id="KW-0732">Signal</keyword>
<dbReference type="InterPro" id="IPR003367">
    <property type="entry name" value="Thrombospondin_3-like_rpt"/>
</dbReference>
<dbReference type="Pfam" id="PF13004">
    <property type="entry name" value="BACON"/>
    <property type="match status" value="1"/>
</dbReference>
<reference evidence="7" key="1">
    <citation type="journal article" date="2019" name="Int. J. Syst. Evol. Microbiol.">
        <title>The Global Catalogue of Microorganisms (GCM) 10K type strain sequencing project: providing services to taxonomists for standard genome sequencing and annotation.</title>
        <authorList>
            <consortium name="The Broad Institute Genomics Platform"/>
            <consortium name="The Broad Institute Genome Sequencing Center for Infectious Disease"/>
            <person name="Wu L."/>
            <person name="Ma J."/>
        </authorList>
    </citation>
    <scope>NUCLEOTIDE SEQUENCE [LARGE SCALE GENOMIC DNA]</scope>
    <source>
        <strain evidence="7">CCUG 62221</strain>
    </source>
</reference>
<dbReference type="PANTHER" id="PTHR10199">
    <property type="entry name" value="THROMBOSPONDIN"/>
    <property type="match status" value="1"/>
</dbReference>
<evidence type="ECO:0000259" key="4">
    <source>
        <dbReference type="Pfam" id="PF13004"/>
    </source>
</evidence>
<dbReference type="Gene3D" id="2.60.40.10">
    <property type="entry name" value="Immunoglobulins"/>
    <property type="match status" value="1"/>
</dbReference>
<name>A0ABW3WLM5_9FLAO</name>
<feature type="region of interest" description="Disordered" evidence="3">
    <location>
        <begin position="863"/>
        <end position="907"/>
    </location>
</feature>
<feature type="domain" description="Secretion system C-terminal sorting" evidence="5">
    <location>
        <begin position="1189"/>
        <end position="1256"/>
    </location>
</feature>
<dbReference type="CDD" id="cd14948">
    <property type="entry name" value="BACON"/>
    <property type="match status" value="1"/>
</dbReference>
<dbReference type="Pfam" id="PF02412">
    <property type="entry name" value="TSP_3"/>
    <property type="match status" value="5"/>
</dbReference>
<proteinExistence type="predicted"/>
<dbReference type="SUPFAM" id="SSF103647">
    <property type="entry name" value="TSP type-3 repeat"/>
    <property type="match status" value="4"/>
</dbReference>